<feature type="domain" description="Homeobox" evidence="4">
    <location>
        <begin position="182"/>
        <end position="242"/>
    </location>
</feature>
<dbReference type="GO" id="GO:0000981">
    <property type="term" value="F:DNA-binding transcription factor activity, RNA polymerase II-specific"/>
    <property type="evidence" value="ECO:0007669"/>
    <property type="project" value="TreeGrafter"/>
</dbReference>
<feature type="compositionally biased region" description="Basic and acidic residues" evidence="3">
    <location>
        <begin position="243"/>
        <end position="252"/>
    </location>
</feature>
<evidence type="ECO:0000256" key="2">
    <source>
        <dbReference type="RuleBase" id="RU000682"/>
    </source>
</evidence>
<dbReference type="FunFam" id="1.10.10.60:FF:000396">
    <property type="entry name" value="NOBOX oogenesis homeobox"/>
    <property type="match status" value="1"/>
</dbReference>
<keyword evidence="6" id="KW-1185">Reference proteome</keyword>
<reference evidence="5 6" key="1">
    <citation type="submission" date="2019-05" db="EMBL/GenBank/DDBJ databases">
        <title>A Chromosome-scale Meerkat (S. suricatta) Genome Assembly.</title>
        <authorList>
            <person name="Dudchenko O."/>
            <person name="Lieberman Aiden E."/>
            <person name="Tung J."/>
            <person name="Barreiro L.B."/>
            <person name="Clutton-Brock T.H."/>
        </authorList>
    </citation>
    <scope>NUCLEOTIDE SEQUENCE [LARGE SCALE GENOMIC DNA]</scope>
</reference>
<dbReference type="AlphaFoldDB" id="A0A673SLA3"/>
<feature type="compositionally biased region" description="Low complexity" evidence="3">
    <location>
        <begin position="401"/>
        <end position="411"/>
    </location>
</feature>
<protein>
    <submittedName>
        <fullName evidence="5">NOBOX oogenesis homeobox</fullName>
    </submittedName>
</protein>
<feature type="compositionally biased region" description="Polar residues" evidence="3">
    <location>
        <begin position="366"/>
        <end position="377"/>
    </location>
</feature>
<name>A0A673SLA3_SURSU</name>
<keyword evidence="1 2" id="KW-0238">DNA-binding</keyword>
<dbReference type="CDD" id="cd00086">
    <property type="entry name" value="homeodomain"/>
    <property type="match status" value="1"/>
</dbReference>
<dbReference type="PANTHER" id="PTHR47060">
    <property type="entry name" value="HOMEOBOX PROTEIN NOBOX"/>
    <property type="match status" value="1"/>
</dbReference>
<feature type="compositionally biased region" description="Pro residues" evidence="3">
    <location>
        <begin position="286"/>
        <end position="295"/>
    </location>
</feature>
<keyword evidence="1 2" id="KW-0371">Homeobox</keyword>
<dbReference type="Pfam" id="PF00046">
    <property type="entry name" value="Homeodomain"/>
    <property type="match status" value="1"/>
</dbReference>
<dbReference type="Gene3D" id="1.10.10.60">
    <property type="entry name" value="Homeodomain-like"/>
    <property type="match status" value="1"/>
</dbReference>
<feature type="region of interest" description="Disordered" evidence="3">
    <location>
        <begin position="1"/>
        <end position="154"/>
    </location>
</feature>
<dbReference type="OMA" id="WIGGGPT"/>
<reference evidence="5" key="2">
    <citation type="submission" date="2025-08" db="UniProtKB">
        <authorList>
            <consortium name="Ensembl"/>
        </authorList>
    </citation>
    <scope>IDENTIFICATION</scope>
</reference>
<dbReference type="SUPFAM" id="SSF46689">
    <property type="entry name" value="Homeodomain-like"/>
    <property type="match status" value="1"/>
</dbReference>
<evidence type="ECO:0000256" key="3">
    <source>
        <dbReference type="SAM" id="MobiDB-lite"/>
    </source>
</evidence>
<accession>A0A673SLA3</accession>
<dbReference type="SMART" id="SM00389">
    <property type="entry name" value="HOX"/>
    <property type="match status" value="1"/>
</dbReference>
<sequence>MEPAREPCPEQRGHEGGDRPLAAGPEKELRQRSAPCARDAPSEELPALCTVPGGKPPSDAPGDPAGTGTGRGDQPSSSGTLHKGTPLAPPGPQSPGEGCSFLGKEAKPGKMSYSSASSKKTPGAGGPASTPPPSGTQSARAAHNPVPCGSGRGPCHLANLLSTLTQSSQSTEQKRSLEATCQVRKKTRTLYRSDQLEELERIFQEDHYPDSDKRREIAQTVGVTPQRIMVWFQNRRAKWRKVEKLEKEDKDTPAGPAPAVASTPCSSAPELPATVPMDPEPGAFPQEPPLDPLAEPPMLLTSEQTLAPTPQSEGTHRVAMTPPLFSPPPVRRVNLPFPLGPVPTPQLMPLLLDAPSSDGSHKDGSWGTSVTPPSSCSYLEALEPQDYPQSAQPGPFPFPQAPQSQLYQQPQPQFPYLPPFPFPVPHPLQPLLQDDPLFPSPYGPCAGTSQGYFLGATSEQTVLQPPAGNAGTVPWNDPCLPELPFPGPFCPQALGQPPGGDGYFPDLPPAPYAQALSRQPSPDVTRLPMGARPETGSLLGKAQGEQPVPCMEGPSAAEELGAEEKTGRGP</sequence>
<feature type="DNA-binding region" description="Homeobox" evidence="1">
    <location>
        <begin position="184"/>
        <end position="243"/>
    </location>
</feature>
<dbReference type="InterPro" id="IPR001356">
    <property type="entry name" value="HD"/>
</dbReference>
<comment type="subcellular location">
    <subcellularLocation>
        <location evidence="1 2">Nucleus</location>
    </subcellularLocation>
</comment>
<evidence type="ECO:0000313" key="6">
    <source>
        <dbReference type="Proteomes" id="UP000472268"/>
    </source>
</evidence>
<dbReference type="InterPro" id="IPR009057">
    <property type="entry name" value="Homeodomain-like_sf"/>
</dbReference>
<dbReference type="PROSITE" id="PS50071">
    <property type="entry name" value="HOMEOBOX_2"/>
    <property type="match status" value="1"/>
</dbReference>
<dbReference type="Proteomes" id="UP000472268">
    <property type="component" value="Chromosome 2"/>
</dbReference>
<evidence type="ECO:0000313" key="5">
    <source>
        <dbReference type="Ensembl" id="ENSSSUP00005000872.1"/>
    </source>
</evidence>
<dbReference type="InterPro" id="IPR042988">
    <property type="entry name" value="NOBOX"/>
</dbReference>
<feature type="region of interest" description="Disordered" evidence="3">
    <location>
        <begin position="490"/>
        <end position="570"/>
    </location>
</feature>
<dbReference type="GO" id="GO:0005634">
    <property type="term" value="C:nucleus"/>
    <property type="evidence" value="ECO:0007669"/>
    <property type="project" value="UniProtKB-SubCell"/>
</dbReference>
<feature type="region of interest" description="Disordered" evidence="3">
    <location>
        <begin position="348"/>
        <end position="412"/>
    </location>
</feature>
<proteinExistence type="predicted"/>
<reference evidence="5" key="3">
    <citation type="submission" date="2025-09" db="UniProtKB">
        <authorList>
            <consortium name="Ensembl"/>
        </authorList>
    </citation>
    <scope>IDENTIFICATION</scope>
</reference>
<feature type="region of interest" description="Disordered" evidence="3">
    <location>
        <begin position="243"/>
        <end position="329"/>
    </location>
</feature>
<feature type="compositionally biased region" description="Polar residues" evidence="3">
    <location>
        <begin position="301"/>
        <end position="313"/>
    </location>
</feature>
<keyword evidence="1 2" id="KW-0539">Nucleus</keyword>
<dbReference type="PANTHER" id="PTHR47060:SF1">
    <property type="entry name" value="HOMEOBOX PROTEIN NOBOX"/>
    <property type="match status" value="1"/>
</dbReference>
<evidence type="ECO:0000256" key="1">
    <source>
        <dbReference type="PROSITE-ProRule" id="PRU00108"/>
    </source>
</evidence>
<evidence type="ECO:0000259" key="4">
    <source>
        <dbReference type="PROSITE" id="PS50071"/>
    </source>
</evidence>
<feature type="compositionally biased region" description="Basic and acidic residues" evidence="3">
    <location>
        <begin position="1"/>
        <end position="18"/>
    </location>
</feature>
<dbReference type="Ensembl" id="ENSSSUT00005001041.1">
    <property type="protein sequence ID" value="ENSSSUP00005000872.1"/>
    <property type="gene ID" value="ENSSSUG00005000613.1"/>
</dbReference>
<dbReference type="GO" id="GO:0000978">
    <property type="term" value="F:RNA polymerase II cis-regulatory region sequence-specific DNA binding"/>
    <property type="evidence" value="ECO:0007669"/>
    <property type="project" value="TreeGrafter"/>
</dbReference>
<organism evidence="5 6">
    <name type="scientific">Suricata suricatta</name>
    <name type="common">Meerkat</name>
    <dbReference type="NCBI Taxonomy" id="37032"/>
    <lineage>
        <taxon>Eukaryota</taxon>
        <taxon>Metazoa</taxon>
        <taxon>Chordata</taxon>
        <taxon>Craniata</taxon>
        <taxon>Vertebrata</taxon>
        <taxon>Euteleostomi</taxon>
        <taxon>Mammalia</taxon>
        <taxon>Eutheria</taxon>
        <taxon>Laurasiatheria</taxon>
        <taxon>Carnivora</taxon>
        <taxon>Feliformia</taxon>
        <taxon>Herpestidae</taxon>
        <taxon>Suricata</taxon>
    </lineage>
</organism>